<evidence type="ECO:0000313" key="3">
    <source>
        <dbReference type="EMBL" id="KAA6308093.1"/>
    </source>
</evidence>
<dbReference type="AlphaFoldDB" id="A0A5J4PHY4"/>
<dbReference type="Gene3D" id="3.30.450.20">
    <property type="entry name" value="PAS domain"/>
    <property type="match status" value="1"/>
</dbReference>
<name>A0A5J4PHY4_9ZZZZ</name>
<proteinExistence type="predicted"/>
<reference evidence="3" key="1">
    <citation type="submission" date="2019-03" db="EMBL/GenBank/DDBJ databases">
        <title>Single cell metagenomics reveals metabolic interactions within the superorganism composed of flagellate Streblomastix strix and complex community of Bacteroidetes bacteria on its surface.</title>
        <authorList>
            <person name="Treitli S.C."/>
            <person name="Kolisko M."/>
            <person name="Husnik F."/>
            <person name="Keeling P."/>
            <person name="Hampl V."/>
        </authorList>
    </citation>
    <scope>NUCLEOTIDE SEQUENCE</scope>
    <source>
        <strain evidence="3">STM</strain>
    </source>
</reference>
<dbReference type="EMBL" id="SNRY01008711">
    <property type="protein sequence ID" value="KAA6308093.1"/>
    <property type="molecule type" value="Genomic_DNA"/>
</dbReference>
<protein>
    <recommendedName>
        <fullName evidence="2">PAS domain-containing protein</fullName>
    </recommendedName>
</protein>
<dbReference type="InterPro" id="IPR035965">
    <property type="entry name" value="PAS-like_dom_sf"/>
</dbReference>
<accession>A0A5J4PHY4</accession>
<dbReference type="PROSITE" id="PS50112">
    <property type="entry name" value="PAS"/>
    <property type="match status" value="1"/>
</dbReference>
<keyword evidence="1" id="KW-1133">Transmembrane helix</keyword>
<evidence type="ECO:0000259" key="2">
    <source>
        <dbReference type="PROSITE" id="PS50112"/>
    </source>
</evidence>
<dbReference type="PROSITE" id="PS51257">
    <property type="entry name" value="PROKAR_LIPOPROTEIN"/>
    <property type="match status" value="1"/>
</dbReference>
<evidence type="ECO:0000256" key="1">
    <source>
        <dbReference type="SAM" id="Phobius"/>
    </source>
</evidence>
<dbReference type="InterPro" id="IPR000014">
    <property type="entry name" value="PAS"/>
</dbReference>
<feature type="transmembrane region" description="Helical" evidence="1">
    <location>
        <begin position="12"/>
        <end position="29"/>
    </location>
</feature>
<sequence>MKQYFYSLQTVLNVLLLAVFSVGACLLYLQQLWFSTLIVSLLTIVTAVRLYKRQMKHIDMMRQLIDSIRFNDMAQTSPISVKNRMMRELAEELAGVSNDFRKWLLEEEIKHRYYENLLNKVDTAVLVVDTDGRIEWMNRPATTFLGQKPYLPETLLISPAYETRVVNLEKDGASWEMAV</sequence>
<gene>
    <name evidence="3" type="ORF">EZS27_040232</name>
</gene>
<organism evidence="3">
    <name type="scientific">termite gut metagenome</name>
    <dbReference type="NCBI Taxonomy" id="433724"/>
    <lineage>
        <taxon>unclassified sequences</taxon>
        <taxon>metagenomes</taxon>
        <taxon>organismal metagenomes</taxon>
    </lineage>
</organism>
<feature type="domain" description="PAS" evidence="2">
    <location>
        <begin position="110"/>
        <end position="146"/>
    </location>
</feature>
<dbReference type="SUPFAM" id="SSF55785">
    <property type="entry name" value="PYP-like sensor domain (PAS domain)"/>
    <property type="match status" value="1"/>
</dbReference>
<keyword evidence="1" id="KW-0812">Transmembrane</keyword>
<feature type="transmembrane region" description="Helical" evidence="1">
    <location>
        <begin position="35"/>
        <end position="52"/>
    </location>
</feature>
<feature type="non-terminal residue" evidence="3">
    <location>
        <position position="179"/>
    </location>
</feature>
<keyword evidence="1" id="KW-0472">Membrane</keyword>
<comment type="caution">
    <text evidence="3">The sequence shown here is derived from an EMBL/GenBank/DDBJ whole genome shotgun (WGS) entry which is preliminary data.</text>
</comment>
<dbReference type="Pfam" id="PF13188">
    <property type="entry name" value="PAS_8"/>
    <property type="match status" value="1"/>
</dbReference>